<dbReference type="NCBIfam" id="TIGR00636">
    <property type="entry name" value="PduO_Nterm"/>
    <property type="match status" value="1"/>
</dbReference>
<dbReference type="InterPro" id="IPR036451">
    <property type="entry name" value="CblAdoTrfase-like_sf"/>
</dbReference>
<dbReference type="InterPro" id="IPR016030">
    <property type="entry name" value="CblAdoTrfase-like"/>
</dbReference>
<dbReference type="SUPFAM" id="SSF89028">
    <property type="entry name" value="Cobalamin adenosyltransferase-like"/>
    <property type="match status" value="1"/>
</dbReference>
<dbReference type="GO" id="GO:0009236">
    <property type="term" value="P:cobalamin biosynthetic process"/>
    <property type="evidence" value="ECO:0007669"/>
    <property type="project" value="UniProtKB-UniRule"/>
</dbReference>
<dbReference type="Pfam" id="PF01923">
    <property type="entry name" value="Cob_adeno_trans"/>
    <property type="match status" value="1"/>
</dbReference>
<evidence type="ECO:0000313" key="9">
    <source>
        <dbReference type="Proteomes" id="UP001228113"/>
    </source>
</evidence>
<evidence type="ECO:0000256" key="4">
    <source>
        <dbReference type="ARBA" id="ARBA00022741"/>
    </source>
</evidence>
<keyword evidence="9" id="KW-1185">Reference proteome</keyword>
<comment type="catalytic activity">
    <reaction evidence="6">
        <text>2 cob(II)alamin + reduced [electron-transfer flavoprotein] + 2 ATP = 2 adenosylcob(III)alamin + 2 triphosphate + oxidized [electron-transfer flavoprotein] + 3 H(+)</text>
        <dbReference type="Rhea" id="RHEA:28671"/>
        <dbReference type="Rhea" id="RHEA-COMP:10685"/>
        <dbReference type="Rhea" id="RHEA-COMP:10686"/>
        <dbReference type="ChEBI" id="CHEBI:15378"/>
        <dbReference type="ChEBI" id="CHEBI:16304"/>
        <dbReference type="ChEBI" id="CHEBI:18036"/>
        <dbReference type="ChEBI" id="CHEBI:18408"/>
        <dbReference type="ChEBI" id="CHEBI:30616"/>
        <dbReference type="ChEBI" id="CHEBI:57692"/>
        <dbReference type="ChEBI" id="CHEBI:58307"/>
        <dbReference type="EC" id="2.5.1.17"/>
    </reaction>
</comment>
<organism evidence="8 9">
    <name type="scientific">Mesoterricola sediminis</name>
    <dbReference type="NCBI Taxonomy" id="2927980"/>
    <lineage>
        <taxon>Bacteria</taxon>
        <taxon>Pseudomonadati</taxon>
        <taxon>Acidobacteriota</taxon>
        <taxon>Holophagae</taxon>
        <taxon>Holophagales</taxon>
        <taxon>Holophagaceae</taxon>
        <taxon>Mesoterricola</taxon>
    </lineage>
</organism>
<dbReference type="PANTHER" id="PTHR12213">
    <property type="entry name" value="CORRINOID ADENOSYLTRANSFERASE"/>
    <property type="match status" value="1"/>
</dbReference>
<dbReference type="GO" id="GO:0008817">
    <property type="term" value="F:corrinoid adenosyltransferase activity"/>
    <property type="evidence" value="ECO:0007669"/>
    <property type="project" value="UniProtKB-UniRule"/>
</dbReference>
<dbReference type="InterPro" id="IPR029499">
    <property type="entry name" value="PduO-typ"/>
</dbReference>
<protein>
    <recommendedName>
        <fullName evidence="6">Corrinoid adenosyltransferase</fullName>
        <ecNumber evidence="6">2.5.1.17</ecNumber>
    </recommendedName>
    <alternativeName>
        <fullName evidence="6">Cob(II)alamin adenosyltransferase</fullName>
    </alternativeName>
    <alternativeName>
        <fullName evidence="6">Cob(II)yrinic acid a,c-diamide adenosyltransferase</fullName>
    </alternativeName>
    <alternativeName>
        <fullName evidence="6">Cobinamide/cobalamin adenosyltransferase</fullName>
    </alternativeName>
</protein>
<comment type="catalytic activity">
    <reaction evidence="6">
        <text>2 cob(II)yrinate a,c diamide + reduced [electron-transfer flavoprotein] + 2 ATP = 2 adenosylcob(III)yrinate a,c-diamide + 2 triphosphate + oxidized [electron-transfer flavoprotein] + 3 H(+)</text>
        <dbReference type="Rhea" id="RHEA:11528"/>
        <dbReference type="Rhea" id="RHEA-COMP:10685"/>
        <dbReference type="Rhea" id="RHEA-COMP:10686"/>
        <dbReference type="ChEBI" id="CHEBI:15378"/>
        <dbReference type="ChEBI" id="CHEBI:18036"/>
        <dbReference type="ChEBI" id="CHEBI:30616"/>
        <dbReference type="ChEBI" id="CHEBI:57692"/>
        <dbReference type="ChEBI" id="CHEBI:58307"/>
        <dbReference type="ChEBI" id="CHEBI:58503"/>
        <dbReference type="ChEBI" id="CHEBI:58537"/>
        <dbReference type="EC" id="2.5.1.17"/>
    </reaction>
</comment>
<feature type="domain" description="Cobalamin adenosyltransferase-like" evidence="7">
    <location>
        <begin position="3"/>
        <end position="169"/>
    </location>
</feature>
<keyword evidence="3 6" id="KW-0808">Transferase</keyword>
<evidence type="ECO:0000256" key="5">
    <source>
        <dbReference type="ARBA" id="ARBA00022840"/>
    </source>
</evidence>
<dbReference type="GO" id="GO:0005524">
    <property type="term" value="F:ATP binding"/>
    <property type="evidence" value="ECO:0007669"/>
    <property type="project" value="UniProtKB-UniRule"/>
</dbReference>
<dbReference type="Gene3D" id="1.20.1200.10">
    <property type="entry name" value="Cobalamin adenosyltransferase-like"/>
    <property type="match status" value="1"/>
</dbReference>
<dbReference type="PANTHER" id="PTHR12213:SF0">
    <property type="entry name" value="CORRINOID ADENOSYLTRANSFERASE MMAB"/>
    <property type="match status" value="1"/>
</dbReference>
<dbReference type="RefSeq" id="WP_316410717.1">
    <property type="nucleotide sequence ID" value="NZ_AP027081.1"/>
</dbReference>
<comment type="pathway">
    <text evidence="6">Cofactor biosynthesis; adenosylcobalamin biosynthesis; adenosylcobalamin from cob(II)yrinate a,c-diamide: step 2/7.</text>
</comment>
<dbReference type="EMBL" id="AP027081">
    <property type="protein sequence ID" value="BDU78489.1"/>
    <property type="molecule type" value="Genomic_DNA"/>
</dbReference>
<comment type="subunit">
    <text evidence="2">Homotrimer.</text>
</comment>
<dbReference type="AlphaFoldDB" id="A0AA48GVC2"/>
<evidence type="ECO:0000259" key="7">
    <source>
        <dbReference type="Pfam" id="PF01923"/>
    </source>
</evidence>
<keyword evidence="4 6" id="KW-0547">Nucleotide-binding</keyword>
<gene>
    <name evidence="8" type="ORF">METESE_34470</name>
</gene>
<proteinExistence type="inferred from homology"/>
<sequence length="189" mass="20211">MKIYTRAGDEGTTGLFGGERVSKSHLRLAAYGTLDELNSLLGVLAPHLSPALKSGGHLERVQHDLFTLGATLATPADRSDLLGQRLDRGTWPIAAMEADIDRLTALAPALTAFVLPGGCQASAYAHWARTVCRRAERETVALAAAEPIPSDVLVYLNRLSDWLFALARAANAVAAVPDITWSPREGADR</sequence>
<dbReference type="KEGG" id="msea:METESE_34470"/>
<evidence type="ECO:0000256" key="3">
    <source>
        <dbReference type="ARBA" id="ARBA00022679"/>
    </source>
</evidence>
<evidence type="ECO:0000256" key="2">
    <source>
        <dbReference type="ARBA" id="ARBA00011233"/>
    </source>
</evidence>
<comment type="similarity">
    <text evidence="1 6">Belongs to the Cob(I)alamin adenosyltransferase family.</text>
</comment>
<evidence type="ECO:0000256" key="1">
    <source>
        <dbReference type="ARBA" id="ARBA00007487"/>
    </source>
</evidence>
<evidence type="ECO:0000256" key="6">
    <source>
        <dbReference type="RuleBase" id="RU366026"/>
    </source>
</evidence>
<name>A0AA48GVC2_9BACT</name>
<evidence type="ECO:0000313" key="8">
    <source>
        <dbReference type="EMBL" id="BDU78489.1"/>
    </source>
</evidence>
<keyword evidence="6" id="KW-0169">Cobalamin biosynthesis</keyword>
<keyword evidence="5 6" id="KW-0067">ATP-binding</keyword>
<accession>A0AA48GVC2</accession>
<dbReference type="EC" id="2.5.1.17" evidence="6"/>
<dbReference type="FunFam" id="1.20.1200.10:FF:000001">
    <property type="entry name" value="Cob(I)yrinic acid a,c-diamide adenosyltransferase"/>
    <property type="match status" value="1"/>
</dbReference>
<reference evidence="8" key="1">
    <citation type="journal article" date="2023" name="Int. J. Syst. Evol. Microbiol.">
        <title>Mesoterricola silvestris gen. nov., sp. nov., Mesoterricola sediminis sp. nov., Geothrix oryzae sp. nov., Geothrix edaphica sp. nov., Geothrix rubra sp. nov., and Geothrix limicola sp. nov., six novel members of Acidobacteriota isolated from soils.</title>
        <authorList>
            <person name="Itoh H."/>
            <person name="Sugisawa Y."/>
            <person name="Mise K."/>
            <person name="Xu Z."/>
            <person name="Kuniyasu M."/>
            <person name="Ushijima N."/>
            <person name="Kawano K."/>
            <person name="Kobayashi E."/>
            <person name="Shiratori Y."/>
            <person name="Masuda Y."/>
            <person name="Senoo K."/>
        </authorList>
    </citation>
    <scope>NUCLEOTIDE SEQUENCE</scope>
    <source>
        <strain evidence="8">W786</strain>
    </source>
</reference>
<dbReference type="Proteomes" id="UP001228113">
    <property type="component" value="Chromosome"/>
</dbReference>